<reference evidence="2 3" key="1">
    <citation type="submission" date="2018-08" db="EMBL/GenBank/DDBJ databases">
        <title>Chitinophagaceae sp. K23C18032701, a novel bacterium isolated from forest soil.</title>
        <authorList>
            <person name="Wang C."/>
        </authorList>
    </citation>
    <scope>NUCLEOTIDE SEQUENCE [LARGE SCALE GENOMIC DNA]</scope>
    <source>
        <strain evidence="2 3">K23C18032701</strain>
    </source>
</reference>
<protein>
    <submittedName>
        <fullName evidence="2">Uncharacterized protein</fullName>
    </submittedName>
</protein>
<sequence>MNPYFKITIWLFAAYLLAFILLWQGSRHPQLKDVPVLFAAGMVSALLALFDMKSKTINTVVLAAAIILLLANLVNFWAAFRLVKGIFG</sequence>
<name>A0A3E1NP96_9BACT</name>
<accession>A0A3E1NP96</accession>
<evidence type="ECO:0000313" key="2">
    <source>
        <dbReference type="EMBL" id="RFM29759.1"/>
    </source>
</evidence>
<keyword evidence="3" id="KW-1185">Reference proteome</keyword>
<evidence type="ECO:0000313" key="3">
    <source>
        <dbReference type="Proteomes" id="UP000261284"/>
    </source>
</evidence>
<organism evidence="2 3">
    <name type="scientific">Deminuibacter soli</name>
    <dbReference type="NCBI Taxonomy" id="2291815"/>
    <lineage>
        <taxon>Bacteria</taxon>
        <taxon>Pseudomonadati</taxon>
        <taxon>Bacteroidota</taxon>
        <taxon>Chitinophagia</taxon>
        <taxon>Chitinophagales</taxon>
        <taxon>Chitinophagaceae</taxon>
        <taxon>Deminuibacter</taxon>
    </lineage>
</organism>
<dbReference type="Proteomes" id="UP000261284">
    <property type="component" value="Unassembled WGS sequence"/>
</dbReference>
<dbReference type="AlphaFoldDB" id="A0A3E1NP96"/>
<proteinExistence type="predicted"/>
<dbReference type="EMBL" id="QTJU01000001">
    <property type="protein sequence ID" value="RFM29759.1"/>
    <property type="molecule type" value="Genomic_DNA"/>
</dbReference>
<dbReference type="RefSeq" id="WP_116845515.1">
    <property type="nucleotide sequence ID" value="NZ_QTJU01000001.1"/>
</dbReference>
<feature type="transmembrane region" description="Helical" evidence="1">
    <location>
        <begin position="7"/>
        <end position="24"/>
    </location>
</feature>
<feature type="transmembrane region" description="Helical" evidence="1">
    <location>
        <begin position="59"/>
        <end position="80"/>
    </location>
</feature>
<feature type="transmembrane region" description="Helical" evidence="1">
    <location>
        <begin position="36"/>
        <end position="52"/>
    </location>
</feature>
<keyword evidence="1" id="KW-0812">Transmembrane</keyword>
<evidence type="ECO:0000256" key="1">
    <source>
        <dbReference type="SAM" id="Phobius"/>
    </source>
</evidence>
<keyword evidence="1" id="KW-1133">Transmembrane helix</keyword>
<comment type="caution">
    <text evidence="2">The sequence shown here is derived from an EMBL/GenBank/DDBJ whole genome shotgun (WGS) entry which is preliminary data.</text>
</comment>
<gene>
    <name evidence="2" type="ORF">DXN05_01920</name>
</gene>
<keyword evidence="1" id="KW-0472">Membrane</keyword>